<protein>
    <recommendedName>
        <fullName evidence="11">NAD(P)(+)--arginine ADP-ribosyltransferase</fullName>
        <ecNumber evidence="11">2.4.2.31</ecNumber>
    </recommendedName>
    <alternativeName>
        <fullName evidence="11">Mono(ADP-ribosyl)transferase</fullName>
    </alternativeName>
</protein>
<dbReference type="GO" id="GO:0106274">
    <property type="term" value="F:NAD+-protein-arginine ADP-ribosyltransferase activity"/>
    <property type="evidence" value="ECO:0007669"/>
    <property type="project" value="UniProtKB-EC"/>
</dbReference>
<evidence type="ECO:0000256" key="5">
    <source>
        <dbReference type="ARBA" id="ARBA00022676"/>
    </source>
</evidence>
<dbReference type="Proteomes" id="UP000663852">
    <property type="component" value="Unassembled WGS sequence"/>
</dbReference>
<dbReference type="PANTHER" id="PTHR10339">
    <property type="entry name" value="ADP-RIBOSYLTRANSFERASE"/>
    <property type="match status" value="1"/>
</dbReference>
<evidence type="ECO:0000256" key="3">
    <source>
        <dbReference type="ARBA" id="ARBA00022525"/>
    </source>
</evidence>
<keyword evidence="5 11" id="KW-0328">Glycosyltransferase</keyword>
<dbReference type="OrthoDB" id="7103806at2759"/>
<reference evidence="12" key="1">
    <citation type="submission" date="2021-02" db="EMBL/GenBank/DDBJ databases">
        <authorList>
            <person name="Nowell W R."/>
        </authorList>
    </citation>
    <scope>NUCLEOTIDE SEQUENCE</scope>
</reference>
<proteinExistence type="inferred from homology"/>
<keyword evidence="3" id="KW-0964">Secreted</keyword>
<evidence type="ECO:0000313" key="13">
    <source>
        <dbReference type="Proteomes" id="UP000663852"/>
    </source>
</evidence>
<feature type="repeat" description="TPR" evidence="10">
    <location>
        <begin position="396"/>
        <end position="429"/>
    </location>
</feature>
<evidence type="ECO:0000256" key="2">
    <source>
        <dbReference type="ARBA" id="ARBA00009558"/>
    </source>
</evidence>
<dbReference type="SUPFAM" id="SSF48452">
    <property type="entry name" value="TPR-like"/>
    <property type="match status" value="1"/>
</dbReference>
<keyword evidence="8" id="KW-0843">Virulence</keyword>
<comment type="subcellular location">
    <subcellularLocation>
        <location evidence="1">Secreted</location>
    </subcellularLocation>
</comment>
<gene>
    <name evidence="12" type="ORF">EDS130_LOCUS22984</name>
</gene>
<evidence type="ECO:0000313" key="12">
    <source>
        <dbReference type="EMBL" id="CAF1158048.1"/>
    </source>
</evidence>
<comment type="caution">
    <text evidence="12">The sequence shown here is derived from an EMBL/GenBank/DDBJ whole genome shotgun (WGS) entry which is preliminary data.</text>
</comment>
<dbReference type="Gene3D" id="3.90.176.10">
    <property type="entry name" value="Toxin ADP-ribosyltransferase, Chain A, domain 1"/>
    <property type="match status" value="2"/>
</dbReference>
<name>A0A814TGY0_ADIRI</name>
<dbReference type="Pfam" id="PF13174">
    <property type="entry name" value="TPR_6"/>
    <property type="match status" value="1"/>
</dbReference>
<dbReference type="Pfam" id="PF13181">
    <property type="entry name" value="TPR_8"/>
    <property type="match status" value="1"/>
</dbReference>
<evidence type="ECO:0000256" key="10">
    <source>
        <dbReference type="PROSITE-ProRule" id="PRU00339"/>
    </source>
</evidence>
<accession>A0A814TGY0</accession>
<dbReference type="PROSITE" id="PS51996">
    <property type="entry name" value="TR_MART"/>
    <property type="match status" value="2"/>
</dbReference>
<dbReference type="InterPro" id="IPR000768">
    <property type="entry name" value="ART"/>
</dbReference>
<evidence type="ECO:0000256" key="11">
    <source>
        <dbReference type="RuleBase" id="RU361228"/>
    </source>
</evidence>
<comment type="similarity">
    <text evidence="2 11">Belongs to the Arg-specific ADP-ribosyltransferase family.</text>
</comment>
<dbReference type="GO" id="GO:0090729">
    <property type="term" value="F:toxin activity"/>
    <property type="evidence" value="ECO:0007669"/>
    <property type="project" value="UniProtKB-KW"/>
</dbReference>
<feature type="repeat" description="TPR" evidence="10">
    <location>
        <begin position="773"/>
        <end position="806"/>
    </location>
</feature>
<organism evidence="12 13">
    <name type="scientific">Adineta ricciae</name>
    <name type="common">Rotifer</name>
    <dbReference type="NCBI Taxonomy" id="249248"/>
    <lineage>
        <taxon>Eukaryota</taxon>
        <taxon>Metazoa</taxon>
        <taxon>Spiralia</taxon>
        <taxon>Gnathifera</taxon>
        <taxon>Rotifera</taxon>
        <taxon>Eurotatoria</taxon>
        <taxon>Bdelloidea</taxon>
        <taxon>Adinetida</taxon>
        <taxon>Adinetidae</taxon>
        <taxon>Adineta</taxon>
    </lineage>
</organism>
<dbReference type="GO" id="GO:0005576">
    <property type="term" value="C:extracellular region"/>
    <property type="evidence" value="ECO:0007669"/>
    <property type="project" value="UniProtKB-SubCell"/>
</dbReference>
<comment type="catalytic activity">
    <reaction evidence="9 11">
        <text>L-arginyl-[protein] + NAD(+) = N(omega)-(ADP-D-ribosyl)-L-arginyl-[protein] + nicotinamide + H(+)</text>
        <dbReference type="Rhea" id="RHEA:19149"/>
        <dbReference type="Rhea" id="RHEA-COMP:10532"/>
        <dbReference type="Rhea" id="RHEA-COMP:15087"/>
        <dbReference type="ChEBI" id="CHEBI:15378"/>
        <dbReference type="ChEBI" id="CHEBI:17154"/>
        <dbReference type="ChEBI" id="CHEBI:29965"/>
        <dbReference type="ChEBI" id="CHEBI:57540"/>
        <dbReference type="ChEBI" id="CHEBI:142554"/>
        <dbReference type="EC" id="2.4.2.31"/>
    </reaction>
</comment>
<keyword evidence="6 11" id="KW-0808">Transferase</keyword>
<evidence type="ECO:0000256" key="8">
    <source>
        <dbReference type="ARBA" id="ARBA00023026"/>
    </source>
</evidence>
<dbReference type="EMBL" id="CAJNOJ010000123">
    <property type="protein sequence ID" value="CAF1158048.1"/>
    <property type="molecule type" value="Genomic_DNA"/>
</dbReference>
<sequence>MSAATTTDKLGEKNLENFSLVWLDETASKHPDEEKRLRTVISHLKKFDGIDQTESYIQSVSKEDQIVFVVNGKCSHEIISRIHLLPQIFAIYIYDSEITDCMAEFNKVKGVNKELKLLVEQIIANHCDRINGNLSLNVFNASTRNQEQSTSSLNGQFIHCHLLIDCLLNMIPKSTDKDQLIDLCRKYYKDNPTELAIVNEFQRNYVADRALWWYTRESFLYRLLNKALRTQDIDFLFLFRFFIRDLENQLKQLQSPTKLRVYRGQVISNDELEALKTSIGQFISMNSFLSTSVDRRSAVSFLYSSTASADLQRILFEIDLDPSLAGIKPFANITSHSFFTDEQEVLVMLGSIFRLVNLEYKDRAWVAQLSLCSDEDNDTKAVYDYIRNEYGEGEQGSSLFSFGVLLFKMGQYEKAEQYYHRLLNELPNDHEDLPSCYHNLGMMENHRGNYTESLQWLNKALQMYTQTLKSDDPIIARTYNSIGEVKGVNKELKLLVEQIIANHCDRINGNLSLNVFNASTGNQEQSTSSLNGQFIHCHLLIDCLLNMIPKLTDKDQLIDLCQKYYKDNPTELAIVNEFQRDYVADRALWWYTRESFLYRLLNKALRTQDIDFLFLFRFFIRDLENQLKLLQSSTKLRVYRGQVISNDELETLKTSIGQFISMNSFLSTSVDRRSALSFLYSSTASADVQRILFEIDLDPSLAGIKPFANITSHSFFTDEQEVLVMLGSIFRLVNLEYKDRVWAAQLSLCSDEDNDTKAVYDYIRNEYGEGEQGSSLFSFGVLLFKMGQYEKAEQYYRRLLEDVAKFGVEPVLSEFLVSDF</sequence>
<dbReference type="SUPFAM" id="SSF56399">
    <property type="entry name" value="ADP-ribosylation"/>
    <property type="match status" value="2"/>
</dbReference>
<dbReference type="AlphaFoldDB" id="A0A814TGY0"/>
<dbReference type="PANTHER" id="PTHR10339:SF25">
    <property type="entry name" value="SECRETED EXOENZYME S"/>
    <property type="match status" value="1"/>
</dbReference>
<dbReference type="InterPro" id="IPR011990">
    <property type="entry name" value="TPR-like_helical_dom_sf"/>
</dbReference>
<dbReference type="Pfam" id="PF01129">
    <property type="entry name" value="ART"/>
    <property type="match status" value="2"/>
</dbReference>
<dbReference type="GO" id="GO:0016779">
    <property type="term" value="F:nucleotidyltransferase activity"/>
    <property type="evidence" value="ECO:0007669"/>
    <property type="project" value="UniProtKB-KW"/>
</dbReference>
<keyword evidence="11" id="KW-0520">NAD</keyword>
<keyword evidence="11" id="KW-0521">NADP</keyword>
<keyword evidence="10" id="KW-0802">TPR repeat</keyword>
<evidence type="ECO:0000256" key="4">
    <source>
        <dbReference type="ARBA" id="ARBA00022656"/>
    </source>
</evidence>
<evidence type="ECO:0000256" key="9">
    <source>
        <dbReference type="ARBA" id="ARBA00047597"/>
    </source>
</evidence>
<dbReference type="InterPro" id="IPR050999">
    <property type="entry name" value="ADP-ribosyltransferase_ARG"/>
</dbReference>
<evidence type="ECO:0000256" key="6">
    <source>
        <dbReference type="ARBA" id="ARBA00022679"/>
    </source>
</evidence>
<evidence type="ECO:0000256" key="7">
    <source>
        <dbReference type="ARBA" id="ARBA00022695"/>
    </source>
</evidence>
<dbReference type="SMART" id="SM00028">
    <property type="entry name" value="TPR"/>
    <property type="match status" value="3"/>
</dbReference>
<dbReference type="InterPro" id="IPR019734">
    <property type="entry name" value="TPR_rpt"/>
</dbReference>
<dbReference type="PROSITE" id="PS50005">
    <property type="entry name" value="TPR"/>
    <property type="match status" value="3"/>
</dbReference>
<dbReference type="EC" id="2.4.2.31" evidence="11"/>
<dbReference type="Pfam" id="PF13424">
    <property type="entry name" value="TPR_12"/>
    <property type="match status" value="1"/>
</dbReference>
<feature type="repeat" description="TPR" evidence="10">
    <location>
        <begin position="434"/>
        <end position="467"/>
    </location>
</feature>
<evidence type="ECO:0000256" key="1">
    <source>
        <dbReference type="ARBA" id="ARBA00004613"/>
    </source>
</evidence>
<dbReference type="Gene3D" id="1.25.40.10">
    <property type="entry name" value="Tetratricopeptide repeat domain"/>
    <property type="match status" value="1"/>
</dbReference>
<keyword evidence="4" id="KW-0800">Toxin</keyword>
<keyword evidence="7" id="KW-0548">Nucleotidyltransferase</keyword>
<dbReference type="GO" id="GO:0003950">
    <property type="term" value="F:NAD+ poly-ADP-ribosyltransferase activity"/>
    <property type="evidence" value="ECO:0007669"/>
    <property type="project" value="TreeGrafter"/>
</dbReference>